<dbReference type="Pfam" id="PF13480">
    <property type="entry name" value="Acetyltransf_6"/>
    <property type="match status" value="1"/>
</dbReference>
<feature type="domain" description="BioF2-like acetyltransferase" evidence="1">
    <location>
        <begin position="189"/>
        <end position="327"/>
    </location>
</feature>
<organism evidence="2 3">
    <name type="scientific">Paraburkholderia hospita</name>
    <dbReference type="NCBI Taxonomy" id="169430"/>
    <lineage>
        <taxon>Bacteria</taxon>
        <taxon>Pseudomonadati</taxon>
        <taxon>Pseudomonadota</taxon>
        <taxon>Betaproteobacteria</taxon>
        <taxon>Burkholderiales</taxon>
        <taxon>Burkholderiaceae</taxon>
        <taxon>Paraburkholderia</taxon>
    </lineage>
</organism>
<sequence length="390" mass="44641">MRDSELQYEIVTDEQKLLALKGEWDDLLKRANGFHYQSFDFCWIAWQQVARPKGRSLRCIVLRDKGKLVLVWPLVAHKRFLWTCLCPLCPEAADYSDLLVDPWARSAECVESAWRVAMRECGADFLHLPFLHERTHLYRIASKAGPLVIQRRSDSYVAKLSEECAGRDWASFSDSLGPPHGRKPGSIARRLSKKGHLEWKFIDPCDKSAVAYAVDLMFEWKRHWSDRVGKRGPWLDSVHYRNFLVEWISSQSPSSRAHLLMIALDSVPIVSLVFCVSNNRVSTVIGSFNEAYAKSSPGLLAFEYVVKWAFDRQYDVDFGSGAERYKQFWARGNVTNVWTLRTVASWWGRIGMIVQRLPFEVKHTTREGTFAAPSSTASARYASTGNSHEI</sequence>
<protein>
    <submittedName>
        <fullName evidence="2">GNAT family N-acetyltransferase</fullName>
    </submittedName>
</protein>
<name>A0AAN1J8X0_9BURK</name>
<evidence type="ECO:0000313" key="2">
    <source>
        <dbReference type="EMBL" id="AUT69406.1"/>
    </source>
</evidence>
<reference evidence="2 3" key="1">
    <citation type="submission" date="2018-01" db="EMBL/GenBank/DDBJ databases">
        <title>Species boundaries and ecological features among Paraburkholderia terrae DSMZ17804T, P. hospita DSMZ17164T and P. caribensis DSMZ13236T.</title>
        <authorList>
            <person name="Pratama A.A."/>
        </authorList>
    </citation>
    <scope>NUCLEOTIDE SEQUENCE [LARGE SCALE GENOMIC DNA]</scope>
    <source>
        <strain evidence="2 3">DSM 17164</strain>
    </source>
</reference>
<dbReference type="EMBL" id="CP026105">
    <property type="protein sequence ID" value="AUT69406.1"/>
    <property type="molecule type" value="Genomic_DNA"/>
</dbReference>
<dbReference type="KEGG" id="phs:C2L64_14765"/>
<dbReference type="AlphaFoldDB" id="A0AAN1J8X0"/>
<dbReference type="InterPro" id="IPR038740">
    <property type="entry name" value="BioF2-like_GNAT_dom"/>
</dbReference>
<accession>A0AAN1J8X0</accession>
<evidence type="ECO:0000313" key="3">
    <source>
        <dbReference type="Proteomes" id="UP000236649"/>
    </source>
</evidence>
<dbReference type="Proteomes" id="UP000236649">
    <property type="component" value="Chromosome 1"/>
</dbReference>
<gene>
    <name evidence="2" type="ORF">C2L64_14765</name>
</gene>
<dbReference type="GeneID" id="55529582"/>
<dbReference type="RefSeq" id="WP_090837658.1">
    <property type="nucleotide sequence ID" value="NZ_CADFGJ010000020.1"/>
</dbReference>
<dbReference type="InterPro" id="IPR016181">
    <property type="entry name" value="Acyl_CoA_acyltransferase"/>
</dbReference>
<dbReference type="SUPFAM" id="SSF55729">
    <property type="entry name" value="Acyl-CoA N-acyltransferases (Nat)"/>
    <property type="match status" value="1"/>
</dbReference>
<proteinExistence type="predicted"/>
<evidence type="ECO:0000259" key="1">
    <source>
        <dbReference type="Pfam" id="PF13480"/>
    </source>
</evidence>